<organism evidence="2 3">
    <name type="scientific">Streptomyces albipurpureus</name>
    <dbReference type="NCBI Taxonomy" id="2897419"/>
    <lineage>
        <taxon>Bacteria</taxon>
        <taxon>Bacillati</taxon>
        <taxon>Actinomycetota</taxon>
        <taxon>Actinomycetes</taxon>
        <taxon>Kitasatosporales</taxon>
        <taxon>Streptomycetaceae</taxon>
        <taxon>Streptomyces</taxon>
    </lineage>
</organism>
<feature type="region of interest" description="Disordered" evidence="1">
    <location>
        <begin position="57"/>
        <end position="82"/>
    </location>
</feature>
<accession>A0ABT0UI92</accession>
<keyword evidence="3" id="KW-1185">Reference proteome</keyword>
<reference evidence="2" key="1">
    <citation type="submission" date="2022-06" db="EMBL/GenBank/DDBJ databases">
        <title>Genome public.</title>
        <authorList>
            <person name="Sun Q."/>
        </authorList>
    </citation>
    <scope>NUCLEOTIDE SEQUENCE</scope>
    <source>
        <strain evidence="2">CWNU-1</strain>
    </source>
</reference>
<feature type="region of interest" description="Disordered" evidence="1">
    <location>
        <begin position="20"/>
        <end position="42"/>
    </location>
</feature>
<comment type="caution">
    <text evidence="2">The sequence shown here is derived from an EMBL/GenBank/DDBJ whole genome shotgun (WGS) entry which is preliminary data.</text>
</comment>
<evidence type="ECO:0000313" key="3">
    <source>
        <dbReference type="Proteomes" id="UP001431429"/>
    </source>
</evidence>
<dbReference type="Proteomes" id="UP001431429">
    <property type="component" value="Unassembled WGS sequence"/>
</dbReference>
<proteinExistence type="predicted"/>
<dbReference type="EMBL" id="JAMQAW010000006">
    <property type="protein sequence ID" value="MCM2387800.1"/>
    <property type="molecule type" value="Genomic_DNA"/>
</dbReference>
<protein>
    <submittedName>
        <fullName evidence="2">Ig-like domain-containing protein</fullName>
    </submittedName>
</protein>
<gene>
    <name evidence="2" type="ORF">NBG84_05655</name>
</gene>
<sequence length="188" mass="20487">MASDLSPEGQEQLKKLEEELRKKEQNAQKDQELKEVKEQLKQQQQELKEIKELLKALTENNDKKTLPKQEDGSSGGSKSLRRPMLKAETVGGHAIGGGLAHGEFAARLTDPTNNKPIAGRLIRFVGDGGQEICQQTTDADGWARVDSGSRILDPLLVGHVLGNGYKAKFEGDEEWLATEARASASAGV</sequence>
<evidence type="ECO:0000313" key="2">
    <source>
        <dbReference type="EMBL" id="MCM2387800.1"/>
    </source>
</evidence>
<feature type="compositionally biased region" description="Basic and acidic residues" evidence="1">
    <location>
        <begin position="57"/>
        <end position="71"/>
    </location>
</feature>
<evidence type="ECO:0000256" key="1">
    <source>
        <dbReference type="SAM" id="MobiDB-lite"/>
    </source>
</evidence>
<dbReference type="RefSeq" id="WP_250918157.1">
    <property type="nucleotide sequence ID" value="NZ_JAMQAW010000006.1"/>
</dbReference>
<name>A0ABT0UI92_9ACTN</name>